<accession>A0AAV5MQV2</accession>
<dbReference type="PANTHER" id="PTHR36766">
    <property type="entry name" value="PLANT BROAD-SPECTRUM MILDEW RESISTANCE PROTEIN RPW8"/>
    <property type="match status" value="1"/>
</dbReference>
<dbReference type="Pfam" id="PF00931">
    <property type="entry name" value="NB-ARC"/>
    <property type="match status" value="1"/>
</dbReference>
<dbReference type="Gene3D" id="1.10.8.430">
    <property type="entry name" value="Helical domain of apoptotic protease-activating factors"/>
    <property type="match status" value="1"/>
</dbReference>
<evidence type="ECO:0000313" key="4">
    <source>
        <dbReference type="Proteomes" id="UP001054252"/>
    </source>
</evidence>
<dbReference type="FunFam" id="3.40.50.300:FF:001091">
    <property type="entry name" value="Probable disease resistance protein At1g61300"/>
    <property type="match status" value="1"/>
</dbReference>
<keyword evidence="1" id="KW-0611">Plant defense</keyword>
<gene>
    <name evidence="3" type="ORF">SLEP1_g57639</name>
</gene>
<organism evidence="3 4">
    <name type="scientific">Rubroshorea leprosula</name>
    <dbReference type="NCBI Taxonomy" id="152421"/>
    <lineage>
        <taxon>Eukaryota</taxon>
        <taxon>Viridiplantae</taxon>
        <taxon>Streptophyta</taxon>
        <taxon>Embryophyta</taxon>
        <taxon>Tracheophyta</taxon>
        <taxon>Spermatophyta</taxon>
        <taxon>Magnoliopsida</taxon>
        <taxon>eudicotyledons</taxon>
        <taxon>Gunneridae</taxon>
        <taxon>Pentapetalae</taxon>
        <taxon>rosids</taxon>
        <taxon>malvids</taxon>
        <taxon>Malvales</taxon>
        <taxon>Dipterocarpaceae</taxon>
        <taxon>Rubroshorea</taxon>
    </lineage>
</organism>
<dbReference type="InterPro" id="IPR002182">
    <property type="entry name" value="NB-ARC"/>
</dbReference>
<dbReference type="SUPFAM" id="SSF52540">
    <property type="entry name" value="P-loop containing nucleoside triphosphate hydrolases"/>
    <property type="match status" value="1"/>
</dbReference>
<feature type="domain" description="NB-ARC" evidence="2">
    <location>
        <begin position="37"/>
        <end position="200"/>
    </location>
</feature>
<dbReference type="GO" id="GO:0006952">
    <property type="term" value="P:defense response"/>
    <property type="evidence" value="ECO:0007669"/>
    <property type="project" value="UniProtKB-KW"/>
</dbReference>
<dbReference type="GO" id="GO:0043531">
    <property type="term" value="F:ADP binding"/>
    <property type="evidence" value="ECO:0007669"/>
    <property type="project" value="InterPro"/>
</dbReference>
<dbReference type="Gene3D" id="3.40.50.300">
    <property type="entry name" value="P-loop containing nucleotide triphosphate hydrolases"/>
    <property type="match status" value="1"/>
</dbReference>
<dbReference type="Proteomes" id="UP001054252">
    <property type="component" value="Unassembled WGS sequence"/>
</dbReference>
<comment type="caution">
    <text evidence="3">The sequence shown here is derived from an EMBL/GenBank/DDBJ whole genome shotgun (WGS) entry which is preliminary data.</text>
</comment>
<protein>
    <recommendedName>
        <fullName evidence="2">NB-ARC domain-containing protein</fullName>
    </recommendedName>
</protein>
<sequence length="250" mass="27916">MYELGCFPDGFTVTIDRPPQGIILPTENVVGEDFVEEKIWGYLMGNEVRKIGVCGDGGIGKTTIMKHINNELLSVTKFDRVIWVHVSYPLSVINLQENIAHAIDDKLRLPKGEDKVRRAATLMSIMKGVGRYVLILDDVWEVFSLSEVGILKPTIQNGSKIVITSRSSDVCQKMLCKIVKVKPLSCLESFNLFFDKVGHHVLQVPNLEGILKLIVEECVGLPLAIVVIAQSMRGEDDVEVWKNALNELQE</sequence>
<dbReference type="EMBL" id="BPVZ01000415">
    <property type="protein sequence ID" value="GKV50962.1"/>
    <property type="molecule type" value="Genomic_DNA"/>
</dbReference>
<dbReference type="AlphaFoldDB" id="A0AAV5MQV2"/>
<dbReference type="PANTHER" id="PTHR36766:SF58">
    <property type="entry name" value="NB-ARC DOMAIN-CONTAINING PROTEIN"/>
    <property type="match status" value="1"/>
</dbReference>
<evidence type="ECO:0000313" key="3">
    <source>
        <dbReference type="EMBL" id="GKV50962.1"/>
    </source>
</evidence>
<evidence type="ECO:0000259" key="2">
    <source>
        <dbReference type="Pfam" id="PF00931"/>
    </source>
</evidence>
<dbReference type="InterPro" id="IPR042197">
    <property type="entry name" value="Apaf_helical"/>
</dbReference>
<dbReference type="InterPro" id="IPR027417">
    <property type="entry name" value="P-loop_NTPase"/>
</dbReference>
<reference evidence="3 4" key="1">
    <citation type="journal article" date="2021" name="Commun. Biol.">
        <title>The genome of Shorea leprosula (Dipterocarpaceae) highlights the ecological relevance of drought in aseasonal tropical rainforests.</title>
        <authorList>
            <person name="Ng K.K.S."/>
            <person name="Kobayashi M.J."/>
            <person name="Fawcett J.A."/>
            <person name="Hatakeyama M."/>
            <person name="Paape T."/>
            <person name="Ng C.H."/>
            <person name="Ang C.C."/>
            <person name="Tnah L.H."/>
            <person name="Lee C.T."/>
            <person name="Nishiyama T."/>
            <person name="Sese J."/>
            <person name="O'Brien M.J."/>
            <person name="Copetti D."/>
            <person name="Mohd Noor M.I."/>
            <person name="Ong R.C."/>
            <person name="Putra M."/>
            <person name="Sireger I.Z."/>
            <person name="Indrioko S."/>
            <person name="Kosugi Y."/>
            <person name="Izuno A."/>
            <person name="Isagi Y."/>
            <person name="Lee S.L."/>
            <person name="Shimizu K.K."/>
        </authorList>
    </citation>
    <scope>NUCLEOTIDE SEQUENCE [LARGE SCALE GENOMIC DNA]</scope>
    <source>
        <strain evidence="3">214</strain>
    </source>
</reference>
<dbReference type="PRINTS" id="PR00364">
    <property type="entry name" value="DISEASERSIST"/>
</dbReference>
<name>A0AAV5MQV2_9ROSI</name>
<evidence type="ECO:0000256" key="1">
    <source>
        <dbReference type="ARBA" id="ARBA00022821"/>
    </source>
</evidence>
<proteinExistence type="predicted"/>
<keyword evidence="4" id="KW-1185">Reference proteome</keyword>